<dbReference type="Pfam" id="PF00561">
    <property type="entry name" value="Abhydrolase_1"/>
    <property type="match status" value="1"/>
</dbReference>
<dbReference type="EMBL" id="BMLB01000001">
    <property type="protein sequence ID" value="GGK57914.1"/>
    <property type="molecule type" value="Genomic_DNA"/>
</dbReference>
<evidence type="ECO:0000256" key="2">
    <source>
        <dbReference type="ARBA" id="ARBA00022729"/>
    </source>
</evidence>
<dbReference type="InterPro" id="IPR051601">
    <property type="entry name" value="Serine_prot/Carboxylest_S33"/>
</dbReference>
<protein>
    <submittedName>
        <fullName evidence="7">Alpha/beta hydrolase</fullName>
    </submittedName>
</protein>
<dbReference type="Gene3D" id="3.40.50.1820">
    <property type="entry name" value="alpha/beta hydrolase"/>
    <property type="match status" value="1"/>
</dbReference>
<evidence type="ECO:0000313" key="8">
    <source>
        <dbReference type="Proteomes" id="UP000662111"/>
    </source>
</evidence>
<dbReference type="GO" id="GO:0016787">
    <property type="term" value="F:hydrolase activity"/>
    <property type="evidence" value="ECO:0007669"/>
    <property type="project" value="UniProtKB-KW"/>
</dbReference>
<feature type="domain" description="AB hydrolase-1" evidence="5">
    <location>
        <begin position="134"/>
        <end position="321"/>
    </location>
</feature>
<reference evidence="8" key="1">
    <citation type="journal article" date="2019" name="Int. J. Syst. Evol. Microbiol.">
        <title>The Global Catalogue of Microorganisms (GCM) 10K type strain sequencing project: providing services to taxonomists for standard genome sequencing and annotation.</title>
        <authorList>
            <consortium name="The Broad Institute Genomics Platform"/>
            <consortium name="The Broad Institute Genome Sequencing Center for Infectious Disease"/>
            <person name="Wu L."/>
            <person name="Ma J."/>
        </authorList>
    </citation>
    <scope>NUCLEOTIDE SEQUENCE [LARGE SCALE GENOMIC DNA]</scope>
    <source>
        <strain evidence="8">CGMCC 1.5362</strain>
    </source>
</reference>
<comment type="similarity">
    <text evidence="1">Belongs to the peptidase S33 family.</text>
</comment>
<accession>A0ABQ2F4K9</accession>
<sequence length="543" mass="56311">MAGLHTPGGSRGRVATDRPAPGRRGPVVRLVAAVSALALLSGCSLLDGSTDGAASSGGPATPSADGADRTSTPLVEGAPDGLEPFYGQQLEWAECQTAFECASLEVPVDYADPAGGSIELALLRAPATGQARGALVVNPGGPGASGVDYATAAGAVVSPPVREVYDIVGFDPRGVARSAPVTCYSDEQMDQLLGADPSPDDPAEEEAAREGQEDFAQACAANAGDLLGHVSTVEAAKDMDVLRAALGQEQLDYLGASYGTFLGTTYATLFPERVGRFVLDGAIDPDLTGLEMGLGQAAGFERATRAYVEDCVASGDCPLGDDVETAMAAIPVFLDEVDADPLPVSGDTVTELTEGWAMYGIIVAMYAQDFWPILTQAFQRAEQGDGTLLMFLANTYASRGSDGEYTGNGMQAIYAVNCLDRPADAEVDLDTDAVQERFEQASPTWGRYLAGDGACEYWPAEATETVEDYSAQGAAPILVIGTTRDPATPHEWAVQLAETLDSGVLISFDGDGHTAYGRSNDCVDDAVDAYLLEGAVPEGGLTC</sequence>
<evidence type="ECO:0000259" key="5">
    <source>
        <dbReference type="Pfam" id="PF00561"/>
    </source>
</evidence>
<comment type="caution">
    <text evidence="7">The sequence shown here is derived from an EMBL/GenBank/DDBJ whole genome shotgun (WGS) entry which is preliminary data.</text>
</comment>
<dbReference type="InterPro" id="IPR000073">
    <property type="entry name" value="AB_hydrolase_1"/>
</dbReference>
<evidence type="ECO:0000259" key="6">
    <source>
        <dbReference type="Pfam" id="PF08386"/>
    </source>
</evidence>
<feature type="compositionally biased region" description="Low complexity" evidence="4">
    <location>
        <begin position="50"/>
        <end position="65"/>
    </location>
</feature>
<dbReference type="InterPro" id="IPR029058">
    <property type="entry name" value="AB_hydrolase_fold"/>
</dbReference>
<feature type="region of interest" description="Disordered" evidence="4">
    <location>
        <begin position="50"/>
        <end position="80"/>
    </location>
</feature>
<name>A0ABQ2F4K9_9MICO</name>
<evidence type="ECO:0000256" key="3">
    <source>
        <dbReference type="ARBA" id="ARBA00022801"/>
    </source>
</evidence>
<dbReference type="Proteomes" id="UP000662111">
    <property type="component" value="Unassembled WGS sequence"/>
</dbReference>
<dbReference type="PANTHER" id="PTHR43248">
    <property type="entry name" value="2-SUCCINYL-6-HYDROXY-2,4-CYCLOHEXADIENE-1-CARBOXYLATE SYNTHASE"/>
    <property type="match status" value="1"/>
</dbReference>
<keyword evidence="3 7" id="KW-0378">Hydrolase</keyword>
<keyword evidence="8" id="KW-1185">Reference proteome</keyword>
<dbReference type="InterPro" id="IPR013595">
    <property type="entry name" value="Pept_S33_TAP-like_C"/>
</dbReference>
<feature type="region of interest" description="Disordered" evidence="4">
    <location>
        <begin position="1"/>
        <end position="24"/>
    </location>
</feature>
<organism evidence="7 8">
    <name type="scientific">Ornithinimicrobium pekingense</name>
    <dbReference type="NCBI Taxonomy" id="384677"/>
    <lineage>
        <taxon>Bacteria</taxon>
        <taxon>Bacillati</taxon>
        <taxon>Actinomycetota</taxon>
        <taxon>Actinomycetes</taxon>
        <taxon>Micrococcales</taxon>
        <taxon>Ornithinimicrobiaceae</taxon>
        <taxon>Ornithinimicrobium</taxon>
    </lineage>
</organism>
<feature type="domain" description="Peptidase S33 tripeptidyl aminopeptidase-like C-terminal" evidence="6">
    <location>
        <begin position="443"/>
        <end position="543"/>
    </location>
</feature>
<evidence type="ECO:0000313" key="7">
    <source>
        <dbReference type="EMBL" id="GGK57914.1"/>
    </source>
</evidence>
<evidence type="ECO:0000256" key="4">
    <source>
        <dbReference type="SAM" id="MobiDB-lite"/>
    </source>
</evidence>
<dbReference type="Pfam" id="PF08386">
    <property type="entry name" value="Abhydrolase_4"/>
    <property type="match status" value="1"/>
</dbReference>
<proteinExistence type="inferred from homology"/>
<dbReference type="PANTHER" id="PTHR43248:SF29">
    <property type="entry name" value="TRIPEPTIDYL AMINOPEPTIDASE"/>
    <property type="match status" value="1"/>
</dbReference>
<gene>
    <name evidence="7" type="ORF">GCM10011509_02950</name>
</gene>
<dbReference type="SUPFAM" id="SSF53474">
    <property type="entry name" value="alpha/beta-Hydrolases"/>
    <property type="match status" value="1"/>
</dbReference>
<evidence type="ECO:0000256" key="1">
    <source>
        <dbReference type="ARBA" id="ARBA00010088"/>
    </source>
</evidence>
<keyword evidence="2" id="KW-0732">Signal</keyword>